<reference evidence="5 6" key="1">
    <citation type="journal article" date="2016" name="Sci. Rep.">
        <title>Whole genome sequencing identifies a novel species of the genus Capnocytophaga isolated from dog and cat bite wounds in humans.</title>
        <authorList>
            <person name="Zangenah S."/>
            <person name="Abbasi N."/>
            <person name="Andersson A.F."/>
            <person name="Bergman P."/>
        </authorList>
    </citation>
    <scope>NUCLEOTIDE SEQUENCE [LARGE SCALE GENOMIC DNA]</scope>
    <source>
        <strain evidence="5 6">W5</strain>
    </source>
</reference>
<keyword evidence="2" id="KW-0547">Nucleotide-binding</keyword>
<dbReference type="Pfam" id="PF00005">
    <property type="entry name" value="ABC_tran"/>
    <property type="match status" value="1"/>
</dbReference>
<dbReference type="InterPro" id="IPR003593">
    <property type="entry name" value="AAA+_ATPase"/>
</dbReference>
<dbReference type="SMART" id="SM00382">
    <property type="entry name" value="AAA"/>
    <property type="match status" value="1"/>
</dbReference>
<protein>
    <submittedName>
        <fullName evidence="5">ABC transporter ATP-binding protein</fullName>
    </submittedName>
</protein>
<evidence type="ECO:0000313" key="6">
    <source>
        <dbReference type="Proteomes" id="UP001622370"/>
    </source>
</evidence>
<keyword evidence="6" id="KW-1185">Reference proteome</keyword>
<dbReference type="CDD" id="cd03255">
    <property type="entry name" value="ABC_MJ0796_LolCDE_FtsE"/>
    <property type="match status" value="1"/>
</dbReference>
<dbReference type="PANTHER" id="PTHR24220">
    <property type="entry name" value="IMPORT ATP-BINDING PROTEIN"/>
    <property type="match status" value="1"/>
</dbReference>
<dbReference type="InterPro" id="IPR027417">
    <property type="entry name" value="P-loop_NTPase"/>
</dbReference>
<dbReference type="PANTHER" id="PTHR24220:SF86">
    <property type="entry name" value="ABC TRANSPORTER ABCH.1"/>
    <property type="match status" value="1"/>
</dbReference>
<evidence type="ECO:0000256" key="2">
    <source>
        <dbReference type="ARBA" id="ARBA00022741"/>
    </source>
</evidence>
<dbReference type="RefSeq" id="WP_405253618.1">
    <property type="nucleotide sequence ID" value="NZ_JBJGWE010000001.1"/>
</dbReference>
<dbReference type="InterPro" id="IPR003439">
    <property type="entry name" value="ABC_transporter-like_ATP-bd"/>
</dbReference>
<dbReference type="InterPro" id="IPR017871">
    <property type="entry name" value="ABC_transporter-like_CS"/>
</dbReference>
<feature type="domain" description="ABC transporter" evidence="4">
    <location>
        <begin position="4"/>
        <end position="227"/>
    </location>
</feature>
<keyword evidence="3 5" id="KW-0067">ATP-binding</keyword>
<evidence type="ECO:0000313" key="5">
    <source>
        <dbReference type="EMBL" id="MFK8292587.1"/>
    </source>
</evidence>
<keyword evidence="1" id="KW-0813">Transport</keyword>
<comment type="caution">
    <text evidence="5">The sequence shown here is derived from an EMBL/GenBank/DDBJ whole genome shotgun (WGS) entry which is preliminary data.</text>
</comment>
<sequence>MSLLEIRDIKRDFKLGSEVLHVLKGIFLSIEKGEYVALMGPSGSGKSTLMNILGCLDTPTSGEYILNGRDVSKLSDGELADIRNKEIGFVFQTFNLMPRTTALDNVALPMIYAGIGKDKRRERAKEVLELVGLGDRMMHKPNELSGGQRQRVAVARALVNHPSIILADEPTGNLDSKTSYEIMALFDEIHQKGNTVILVTHEEDIAQHAHRIIRLRDGLIDSDFRKK</sequence>
<evidence type="ECO:0000259" key="4">
    <source>
        <dbReference type="PROSITE" id="PS50893"/>
    </source>
</evidence>
<evidence type="ECO:0000256" key="1">
    <source>
        <dbReference type="ARBA" id="ARBA00022448"/>
    </source>
</evidence>
<evidence type="ECO:0000256" key="3">
    <source>
        <dbReference type="ARBA" id="ARBA00022840"/>
    </source>
</evidence>
<dbReference type="GO" id="GO:0005524">
    <property type="term" value="F:ATP binding"/>
    <property type="evidence" value="ECO:0007669"/>
    <property type="project" value="UniProtKB-KW"/>
</dbReference>
<proteinExistence type="predicted"/>
<organism evidence="5 6">
    <name type="scientific">Capnocytophaga stomatis</name>
    <dbReference type="NCBI Taxonomy" id="1848904"/>
    <lineage>
        <taxon>Bacteria</taxon>
        <taxon>Pseudomonadati</taxon>
        <taxon>Bacteroidota</taxon>
        <taxon>Flavobacteriia</taxon>
        <taxon>Flavobacteriales</taxon>
        <taxon>Flavobacteriaceae</taxon>
        <taxon>Capnocytophaga</taxon>
    </lineage>
</organism>
<dbReference type="SUPFAM" id="SSF52540">
    <property type="entry name" value="P-loop containing nucleoside triphosphate hydrolases"/>
    <property type="match status" value="1"/>
</dbReference>
<dbReference type="PROSITE" id="PS00211">
    <property type="entry name" value="ABC_TRANSPORTER_1"/>
    <property type="match status" value="1"/>
</dbReference>
<dbReference type="EMBL" id="JBJGWJ010000001">
    <property type="protein sequence ID" value="MFK8292587.1"/>
    <property type="molecule type" value="Genomic_DNA"/>
</dbReference>
<dbReference type="InterPro" id="IPR015854">
    <property type="entry name" value="ABC_transpr_LolD-like"/>
</dbReference>
<dbReference type="Proteomes" id="UP001622370">
    <property type="component" value="Unassembled WGS sequence"/>
</dbReference>
<name>A0ABW8Q882_9FLAO</name>
<accession>A0ABW8Q882</accession>
<dbReference type="InterPro" id="IPR017911">
    <property type="entry name" value="MacB-like_ATP-bd"/>
</dbReference>
<gene>
    <name evidence="5" type="ORF">ACI76L_02205</name>
</gene>
<dbReference type="PROSITE" id="PS50893">
    <property type="entry name" value="ABC_TRANSPORTER_2"/>
    <property type="match status" value="1"/>
</dbReference>
<dbReference type="Gene3D" id="3.40.50.300">
    <property type="entry name" value="P-loop containing nucleotide triphosphate hydrolases"/>
    <property type="match status" value="1"/>
</dbReference>